<evidence type="ECO:0000313" key="3">
    <source>
        <dbReference type="Proteomes" id="UP000267029"/>
    </source>
</evidence>
<evidence type="ECO:0000313" key="4">
    <source>
        <dbReference type="WBParaSite" id="MCU_004590-RA"/>
    </source>
</evidence>
<feature type="signal peptide" evidence="1">
    <location>
        <begin position="1"/>
        <end position="17"/>
    </location>
</feature>
<reference evidence="4" key="2">
    <citation type="submission" date="2019-11" db="UniProtKB">
        <authorList>
            <consortium name="WormBaseParasite"/>
        </authorList>
    </citation>
    <scope>IDENTIFICATION</scope>
</reference>
<proteinExistence type="predicted"/>
<name>A0A0R3U300_MESCO</name>
<feature type="chain" id="PRO_5043132235" evidence="1">
    <location>
        <begin position="18"/>
        <end position="138"/>
    </location>
</feature>
<keyword evidence="3" id="KW-1185">Reference proteome</keyword>
<evidence type="ECO:0000256" key="1">
    <source>
        <dbReference type="SAM" id="SignalP"/>
    </source>
</evidence>
<organism evidence="4">
    <name type="scientific">Mesocestoides corti</name>
    <name type="common">Flatworm</name>
    <dbReference type="NCBI Taxonomy" id="53468"/>
    <lineage>
        <taxon>Eukaryota</taxon>
        <taxon>Metazoa</taxon>
        <taxon>Spiralia</taxon>
        <taxon>Lophotrochozoa</taxon>
        <taxon>Platyhelminthes</taxon>
        <taxon>Cestoda</taxon>
        <taxon>Eucestoda</taxon>
        <taxon>Cyclophyllidea</taxon>
        <taxon>Mesocestoididae</taxon>
        <taxon>Mesocestoides</taxon>
    </lineage>
</organism>
<gene>
    <name evidence="2" type="ORF">MCOS_LOCUS896</name>
</gene>
<dbReference type="EMBL" id="UXSR01000093">
    <property type="protein sequence ID" value="VDD74893.1"/>
    <property type="molecule type" value="Genomic_DNA"/>
</dbReference>
<keyword evidence="1" id="KW-0732">Signal</keyword>
<sequence length="138" mass="15333">MQAVLAGLLVLSVAVTANPLYSISIPKAANSSVVTVINWIVESGLNSTDSWTLRLAGDSACGKCPLLAPTKLSSWPNTCNTCVGSFWEELKKVKGCHTCRKINWHCKKCQKHLKSTYDSQLALRNKYSTYYLNYIRFV</sequence>
<evidence type="ECO:0000313" key="2">
    <source>
        <dbReference type="EMBL" id="VDD74893.1"/>
    </source>
</evidence>
<dbReference type="WBParaSite" id="MCU_004590-RA">
    <property type="protein sequence ID" value="MCU_004590-RA"/>
    <property type="gene ID" value="MCU_004590"/>
</dbReference>
<dbReference type="AlphaFoldDB" id="A0A0R3U300"/>
<reference evidence="2 3" key="1">
    <citation type="submission" date="2018-10" db="EMBL/GenBank/DDBJ databases">
        <authorList>
            <consortium name="Pathogen Informatics"/>
        </authorList>
    </citation>
    <scope>NUCLEOTIDE SEQUENCE [LARGE SCALE GENOMIC DNA]</scope>
</reference>
<accession>A0A0R3U300</accession>
<protein>
    <submittedName>
        <fullName evidence="4">Phorbol-ester/DAG-type domain-containing protein</fullName>
    </submittedName>
</protein>
<dbReference type="Proteomes" id="UP000267029">
    <property type="component" value="Unassembled WGS sequence"/>
</dbReference>